<name>A0A2G1QNV8_9HYPH</name>
<dbReference type="Pfam" id="PF20256">
    <property type="entry name" value="MoCoBD_2"/>
    <property type="match status" value="1"/>
</dbReference>
<dbReference type="EMBL" id="PDVP01000004">
    <property type="protein sequence ID" value="PHP67203.1"/>
    <property type="molecule type" value="Genomic_DNA"/>
</dbReference>
<dbReference type="InterPro" id="IPR000674">
    <property type="entry name" value="Ald_Oxase/Xan_DH_a/b"/>
</dbReference>
<dbReference type="InterPro" id="IPR037165">
    <property type="entry name" value="AldOxase/xan_DH_Mopterin-bd_sf"/>
</dbReference>
<reference evidence="2 3" key="1">
    <citation type="submission" date="2017-10" db="EMBL/GenBank/DDBJ databases">
        <title>Sedimentibacterium mangrovi gen. nov., sp. nov., a novel member of family Phyllobacteriacea isolated from mangrove sediment.</title>
        <authorList>
            <person name="Liao H."/>
            <person name="Tian Y."/>
        </authorList>
    </citation>
    <scope>NUCLEOTIDE SEQUENCE [LARGE SCALE GENOMIC DNA]</scope>
    <source>
        <strain evidence="2 3">X9-2-2</strain>
    </source>
</reference>
<dbReference type="SMART" id="SM01008">
    <property type="entry name" value="Ald_Xan_dh_C"/>
    <property type="match status" value="1"/>
</dbReference>
<dbReference type="PANTHER" id="PTHR11908:SF123">
    <property type="entry name" value="ALDEHYDE OXIDOREDUCTASE MOLYBDENUM-BINDING SUBUNIT PAOC"/>
    <property type="match status" value="1"/>
</dbReference>
<feature type="domain" description="Aldehyde oxidase/xanthine dehydrogenase a/b hammerhead" evidence="1">
    <location>
        <begin position="37"/>
        <end position="142"/>
    </location>
</feature>
<dbReference type="InterPro" id="IPR036856">
    <property type="entry name" value="Ald_Oxase/Xan_DH_a/b_sf"/>
</dbReference>
<sequence>MNKHLKMDERQSDVLADMAQGTVGRELARSEGPLKVSGRAVYAAESGDGTEAVGVLVRATIANGRVASIDAGDALALEGVLRVITDSRMVRRPAQGTANGAPAQDTSQVDHFGQPVALVVADTFEQARHAAHLLDIRYGVETADIDPETAREVETPEGKRLEQGAFDTAMDDAAASIDAIYTTPSQSAAPMEPHAALARWDGDRLTLHGAYQMLKYNRNELADALGIHPDNVRIVSRYVGGGFGSKLGIGPEAVAAAIAARAIGRPVRVVMSRAQVFEMTSRRSETWQRVRLAADRDGRLTAIGHDARVSNLPGEAFSEPVQIATHFLYGGASRHYETRIARLNRTCAGSMRAPGEAVGMLALENAMDELAHHLGLDPVELRLRNIPERHPENGKPFSSRGLADCLTTGADLFGWNRRNTRPGAKREGEWLVGLGMASAARSNILSEAQARVRLNTDGTATVETDMTDIGTGTYSILGQVAGEMLGLAPEDVTVELGDTAFPPGSGSGGSWGAGSVGSAVFLACQDLRAALAARLGCDPGEMTLKDGVATVSNRQTRLSDLVDEAMEATGHIEPGDTKQEMQQAAFGAHFAEVAVNSVTGETRVRRMLGVFAAGRILNLKTARSQCFGGMIFGIGAALTENLVHDPRDGHVVNRDLAEYHIPVNLDVPRLDVAFLEERDPWANPIQTKGIGELGISGAGAAVTNAIFNATGIRVRDYPVTLDKLLPGLPG</sequence>
<organism evidence="2 3">
    <name type="scientific">Zhengella mangrovi</name>
    <dbReference type="NCBI Taxonomy" id="1982044"/>
    <lineage>
        <taxon>Bacteria</taxon>
        <taxon>Pseudomonadati</taxon>
        <taxon>Pseudomonadota</taxon>
        <taxon>Alphaproteobacteria</taxon>
        <taxon>Hyphomicrobiales</taxon>
        <taxon>Notoacmeibacteraceae</taxon>
        <taxon>Zhengella</taxon>
    </lineage>
</organism>
<dbReference type="SUPFAM" id="SSF54665">
    <property type="entry name" value="CO dehydrogenase molybdoprotein N-domain-like"/>
    <property type="match status" value="1"/>
</dbReference>
<dbReference type="GO" id="GO:0016491">
    <property type="term" value="F:oxidoreductase activity"/>
    <property type="evidence" value="ECO:0007669"/>
    <property type="project" value="InterPro"/>
</dbReference>
<dbReference type="InterPro" id="IPR008274">
    <property type="entry name" value="AldOxase/xan_DH_MoCoBD1"/>
</dbReference>
<dbReference type="InterPro" id="IPR016208">
    <property type="entry name" value="Ald_Oxase/xanthine_DH-like"/>
</dbReference>
<dbReference type="PANTHER" id="PTHR11908">
    <property type="entry name" value="XANTHINE DEHYDROGENASE"/>
    <property type="match status" value="1"/>
</dbReference>
<gene>
    <name evidence="2" type="ORF">CSC94_09120</name>
</gene>
<keyword evidence="3" id="KW-1185">Reference proteome</keyword>
<dbReference type="Gene3D" id="3.90.1170.50">
    <property type="entry name" value="Aldehyde oxidase/xanthine dehydrogenase, a/b hammerhead"/>
    <property type="match status" value="1"/>
</dbReference>
<accession>A0A2G1QNV8</accession>
<dbReference type="RefSeq" id="WP_099306030.1">
    <property type="nucleotide sequence ID" value="NZ_PDVP01000004.1"/>
</dbReference>
<dbReference type="Gene3D" id="3.30.365.10">
    <property type="entry name" value="Aldehyde oxidase/xanthine dehydrogenase, molybdopterin binding domain"/>
    <property type="match status" value="4"/>
</dbReference>
<proteinExistence type="predicted"/>
<comment type="caution">
    <text evidence="2">The sequence shown here is derived from an EMBL/GenBank/DDBJ whole genome shotgun (WGS) entry which is preliminary data.</text>
</comment>
<evidence type="ECO:0000259" key="1">
    <source>
        <dbReference type="SMART" id="SM01008"/>
    </source>
</evidence>
<dbReference type="InterPro" id="IPR046867">
    <property type="entry name" value="AldOxase/xan_DH_MoCoBD2"/>
</dbReference>
<dbReference type="SUPFAM" id="SSF56003">
    <property type="entry name" value="Molybdenum cofactor-binding domain"/>
    <property type="match status" value="1"/>
</dbReference>
<dbReference type="AlphaFoldDB" id="A0A2G1QNV8"/>
<dbReference type="OrthoDB" id="8428274at2"/>
<protein>
    <submittedName>
        <fullName evidence="2">Xanthine dehydrogenase</fullName>
    </submittedName>
</protein>
<dbReference type="Pfam" id="PF02738">
    <property type="entry name" value="MoCoBD_1"/>
    <property type="match status" value="1"/>
</dbReference>
<dbReference type="GO" id="GO:0005506">
    <property type="term" value="F:iron ion binding"/>
    <property type="evidence" value="ECO:0007669"/>
    <property type="project" value="InterPro"/>
</dbReference>
<evidence type="ECO:0000313" key="3">
    <source>
        <dbReference type="Proteomes" id="UP000221168"/>
    </source>
</evidence>
<dbReference type="Pfam" id="PF01315">
    <property type="entry name" value="Ald_Xan_dh_C"/>
    <property type="match status" value="1"/>
</dbReference>
<evidence type="ECO:0000313" key="2">
    <source>
        <dbReference type="EMBL" id="PHP67203.1"/>
    </source>
</evidence>
<dbReference type="Proteomes" id="UP000221168">
    <property type="component" value="Unassembled WGS sequence"/>
</dbReference>